<reference evidence="1" key="1">
    <citation type="submission" date="2020-11" db="EMBL/GenBank/DDBJ databases">
        <title>Chlorella ohadii genome sequencing and assembly.</title>
        <authorList>
            <person name="Murik O."/>
            <person name="Treves H."/>
            <person name="Kedem I."/>
            <person name="Shotland Y."/>
            <person name="Kaplan A."/>
        </authorList>
    </citation>
    <scope>NUCLEOTIDE SEQUENCE</scope>
    <source>
        <strain evidence="1">1</strain>
    </source>
</reference>
<evidence type="ECO:0000313" key="1">
    <source>
        <dbReference type="EMBL" id="KAI7842904.1"/>
    </source>
</evidence>
<dbReference type="Pfam" id="PF08819">
    <property type="entry name" value="DUF1802"/>
    <property type="match status" value="1"/>
</dbReference>
<keyword evidence="2" id="KW-1185">Reference proteome</keyword>
<dbReference type="Proteomes" id="UP001205105">
    <property type="component" value="Unassembled WGS sequence"/>
</dbReference>
<proteinExistence type="predicted"/>
<dbReference type="InterPro" id="IPR014923">
    <property type="entry name" value="DUF1802"/>
</dbReference>
<organism evidence="1 2">
    <name type="scientific">Chlorella ohadii</name>
    <dbReference type="NCBI Taxonomy" id="2649997"/>
    <lineage>
        <taxon>Eukaryota</taxon>
        <taxon>Viridiplantae</taxon>
        <taxon>Chlorophyta</taxon>
        <taxon>core chlorophytes</taxon>
        <taxon>Trebouxiophyceae</taxon>
        <taxon>Chlorellales</taxon>
        <taxon>Chlorellaceae</taxon>
        <taxon>Chlorella clade</taxon>
        <taxon>Chlorella</taxon>
    </lineage>
</organism>
<comment type="caution">
    <text evidence="1">The sequence shown here is derived from an EMBL/GenBank/DDBJ whole genome shotgun (WGS) entry which is preliminary data.</text>
</comment>
<name>A0AAD5DUZ2_9CHLO</name>
<accession>A0AAD5DUZ2</accession>
<gene>
    <name evidence="1" type="ORF">COHA_003416</name>
</gene>
<sequence length="210" mass="22831">MPAASAQRTAWSAQPCCAAKPQRIGSRTARPARRQALVRSAAAPQRAAAPAAEQQAASLLALKEWAPTCAAIAAGEQTILLRKGGIKEPTFTPAACQFLLFPTAFHTDAELLKPGAAQRYAAEVQYDPKQQAQLSLGTFCTVTGAWTTHDPAVLELLDELHCWAPAFLEARLKWRGKQPVTVLELRASRLELPLLTPPREEFFGCFSWQA</sequence>
<dbReference type="AlphaFoldDB" id="A0AAD5DUZ2"/>
<evidence type="ECO:0000313" key="2">
    <source>
        <dbReference type="Proteomes" id="UP001205105"/>
    </source>
</evidence>
<dbReference type="EMBL" id="JADXDR010000046">
    <property type="protein sequence ID" value="KAI7842904.1"/>
    <property type="molecule type" value="Genomic_DNA"/>
</dbReference>
<protein>
    <submittedName>
        <fullName evidence="1">Uncharacterized protein</fullName>
    </submittedName>
</protein>